<dbReference type="PANTHER" id="PTHR43669">
    <property type="entry name" value="5-KETO-D-GLUCONATE 5-REDUCTASE"/>
    <property type="match status" value="1"/>
</dbReference>
<evidence type="ECO:0000313" key="4">
    <source>
        <dbReference type="Proteomes" id="UP000584374"/>
    </source>
</evidence>
<protein>
    <submittedName>
        <fullName evidence="3">NAD(P)-dependent dehydrogenase (Short-subunit alcohol dehydrogenase family)</fullName>
    </submittedName>
</protein>
<comment type="similarity">
    <text evidence="1">Belongs to the short-chain dehydrogenases/reductases (SDR) family.</text>
</comment>
<sequence length="246" mass="25401">MRPPEPPEPGDWVFLAGATGQIGTAVAEVLAKQRVNLVVHDSGRTSGADKLAGQLRALYGVQAVSITADITDAEQLSRMRAELVTRGVASLRAVLNSTTGYPGWPVELTQLSEVEFRRVVDVDLVGSFLLVRSLLPLLVERPGARVVLFSSVAGLRGRPGAAHLCAAKAGIAGLVVALAKELGPRGVAVNAVAPGPVIADESAEHEFPAGVAPSTAQQVADAAVYLASDRSSPIQGQVLVVNGGQP</sequence>
<comment type="caution">
    <text evidence="3">The sequence shown here is derived from an EMBL/GenBank/DDBJ whole genome shotgun (WGS) entry which is preliminary data.</text>
</comment>
<dbReference type="RefSeq" id="WP_184729560.1">
    <property type="nucleotide sequence ID" value="NZ_JACHIW010000002.1"/>
</dbReference>
<dbReference type="PANTHER" id="PTHR43669:SF3">
    <property type="entry name" value="ALCOHOL DEHYDROGENASE, PUTATIVE (AFU_ORTHOLOGUE AFUA_3G03445)-RELATED"/>
    <property type="match status" value="1"/>
</dbReference>
<gene>
    <name evidence="3" type="ORF">BJ970_005613</name>
</gene>
<dbReference type="AlphaFoldDB" id="A0A840QB80"/>
<dbReference type="InterPro" id="IPR002347">
    <property type="entry name" value="SDR_fam"/>
</dbReference>
<accession>A0A840QB80</accession>
<dbReference type="InterPro" id="IPR036291">
    <property type="entry name" value="NAD(P)-bd_dom_sf"/>
</dbReference>
<proteinExistence type="inferred from homology"/>
<dbReference type="SUPFAM" id="SSF51735">
    <property type="entry name" value="NAD(P)-binding Rossmann-fold domains"/>
    <property type="match status" value="1"/>
</dbReference>
<evidence type="ECO:0000256" key="2">
    <source>
        <dbReference type="ARBA" id="ARBA00023002"/>
    </source>
</evidence>
<dbReference type="Proteomes" id="UP000584374">
    <property type="component" value="Unassembled WGS sequence"/>
</dbReference>
<dbReference type="GO" id="GO:0016491">
    <property type="term" value="F:oxidoreductase activity"/>
    <property type="evidence" value="ECO:0007669"/>
    <property type="project" value="UniProtKB-KW"/>
</dbReference>
<dbReference type="PRINTS" id="PR00081">
    <property type="entry name" value="GDHRDH"/>
</dbReference>
<keyword evidence="2" id="KW-0560">Oxidoreductase</keyword>
<dbReference type="Pfam" id="PF13561">
    <property type="entry name" value="adh_short_C2"/>
    <property type="match status" value="1"/>
</dbReference>
<keyword evidence="4" id="KW-1185">Reference proteome</keyword>
<dbReference type="CDD" id="cd05233">
    <property type="entry name" value="SDR_c"/>
    <property type="match status" value="1"/>
</dbReference>
<organism evidence="3 4">
    <name type="scientific">Saccharopolyspora phatthalungensis</name>
    <dbReference type="NCBI Taxonomy" id="664693"/>
    <lineage>
        <taxon>Bacteria</taxon>
        <taxon>Bacillati</taxon>
        <taxon>Actinomycetota</taxon>
        <taxon>Actinomycetes</taxon>
        <taxon>Pseudonocardiales</taxon>
        <taxon>Pseudonocardiaceae</taxon>
        <taxon>Saccharopolyspora</taxon>
    </lineage>
</organism>
<dbReference type="EMBL" id="JACHIW010000002">
    <property type="protein sequence ID" value="MBB5158014.1"/>
    <property type="molecule type" value="Genomic_DNA"/>
</dbReference>
<reference evidence="3 4" key="1">
    <citation type="submission" date="2020-08" db="EMBL/GenBank/DDBJ databases">
        <title>Sequencing the genomes of 1000 actinobacteria strains.</title>
        <authorList>
            <person name="Klenk H.-P."/>
        </authorList>
    </citation>
    <scope>NUCLEOTIDE SEQUENCE [LARGE SCALE GENOMIC DNA]</scope>
    <source>
        <strain evidence="3 4">DSM 45584</strain>
    </source>
</reference>
<evidence type="ECO:0000256" key="1">
    <source>
        <dbReference type="ARBA" id="ARBA00006484"/>
    </source>
</evidence>
<dbReference type="Gene3D" id="3.40.50.720">
    <property type="entry name" value="NAD(P)-binding Rossmann-like Domain"/>
    <property type="match status" value="1"/>
</dbReference>
<evidence type="ECO:0000313" key="3">
    <source>
        <dbReference type="EMBL" id="MBB5158014.1"/>
    </source>
</evidence>
<name>A0A840QB80_9PSEU</name>